<protein>
    <recommendedName>
        <fullName evidence="2">F-box domain-containing protein</fullName>
    </recommendedName>
</protein>
<keyword evidence="1" id="KW-0732">Signal</keyword>
<feature type="domain" description="F-box" evidence="2">
    <location>
        <begin position="69"/>
        <end position="112"/>
    </location>
</feature>
<dbReference type="SUPFAM" id="SSF81383">
    <property type="entry name" value="F-box domain"/>
    <property type="match status" value="1"/>
</dbReference>
<dbReference type="InParanoid" id="A0A672FAN6"/>
<reference evidence="3" key="2">
    <citation type="submission" date="2025-09" db="UniProtKB">
        <authorList>
            <consortium name="Ensembl"/>
        </authorList>
    </citation>
    <scope>IDENTIFICATION</scope>
</reference>
<evidence type="ECO:0000313" key="4">
    <source>
        <dbReference type="Proteomes" id="UP000472267"/>
    </source>
</evidence>
<dbReference type="AlphaFoldDB" id="A0A672FAN6"/>
<feature type="signal peptide" evidence="1">
    <location>
        <begin position="1"/>
        <end position="19"/>
    </location>
</feature>
<dbReference type="OMA" id="NWYISVS"/>
<name>A0A672FAN6_SALFA</name>
<reference evidence="3" key="1">
    <citation type="submission" date="2025-08" db="UniProtKB">
        <authorList>
            <consortium name="Ensembl"/>
        </authorList>
    </citation>
    <scope>IDENTIFICATION</scope>
</reference>
<evidence type="ECO:0000256" key="1">
    <source>
        <dbReference type="SAM" id="SignalP"/>
    </source>
</evidence>
<proteinExistence type="predicted"/>
<dbReference type="PANTHER" id="PTHR46857:SF1">
    <property type="entry name" value="EPITHELIAL CELL-TRANSFORMING SEQUENCE 2 ONCOGENE-LIKE"/>
    <property type="match status" value="1"/>
</dbReference>
<feature type="chain" id="PRO_5025341746" description="F-box domain-containing protein" evidence="1">
    <location>
        <begin position="20"/>
        <end position="145"/>
    </location>
</feature>
<dbReference type="InterPro" id="IPR052805">
    <property type="entry name" value="GEF_Ubiquitin-Prot_Reg"/>
</dbReference>
<dbReference type="Pfam" id="PF12937">
    <property type="entry name" value="F-box-like"/>
    <property type="match status" value="1"/>
</dbReference>
<accession>A0A672FAN6</accession>
<evidence type="ECO:0000313" key="3">
    <source>
        <dbReference type="Ensembl" id="ENSSFAP00005002687.1"/>
    </source>
</evidence>
<dbReference type="Proteomes" id="UP000472267">
    <property type="component" value="Unassembled WGS sequence"/>
</dbReference>
<sequence>MFSVFCVLLQLFEQRLVLVLHWFQMWNQQQRKQLLEQLLRTSSSREQRFCRDLLTRVLPETRLDFSRVLPRTLSLHILAFLTPQDLCRAAGVCWTWRVLAEQDCLWTGPCIRRGWFLPYSPGPKEFGSWKNHYVWCKSINLKKKL</sequence>
<dbReference type="InterPro" id="IPR036047">
    <property type="entry name" value="F-box-like_dom_sf"/>
</dbReference>
<dbReference type="Gene3D" id="1.20.1280.50">
    <property type="match status" value="1"/>
</dbReference>
<organism evidence="3 4">
    <name type="scientific">Salarias fasciatus</name>
    <name type="common">Jewelled blenny</name>
    <name type="synonym">Blennius fasciatus</name>
    <dbReference type="NCBI Taxonomy" id="181472"/>
    <lineage>
        <taxon>Eukaryota</taxon>
        <taxon>Metazoa</taxon>
        <taxon>Chordata</taxon>
        <taxon>Craniata</taxon>
        <taxon>Vertebrata</taxon>
        <taxon>Euteleostomi</taxon>
        <taxon>Actinopterygii</taxon>
        <taxon>Neopterygii</taxon>
        <taxon>Teleostei</taxon>
        <taxon>Neoteleostei</taxon>
        <taxon>Acanthomorphata</taxon>
        <taxon>Ovalentaria</taxon>
        <taxon>Blenniimorphae</taxon>
        <taxon>Blenniiformes</taxon>
        <taxon>Blennioidei</taxon>
        <taxon>Blenniidae</taxon>
        <taxon>Salariinae</taxon>
        <taxon>Salarias</taxon>
    </lineage>
</organism>
<dbReference type="InterPro" id="IPR001810">
    <property type="entry name" value="F-box_dom"/>
</dbReference>
<keyword evidence="4" id="KW-1185">Reference proteome</keyword>
<evidence type="ECO:0000259" key="2">
    <source>
        <dbReference type="Pfam" id="PF12937"/>
    </source>
</evidence>
<dbReference type="PANTHER" id="PTHR46857">
    <property type="entry name" value="EPITHELIAL CELL-TRANSFORMING SEQUENCE 2 ONCOGENE-LIKE"/>
    <property type="match status" value="1"/>
</dbReference>
<dbReference type="Ensembl" id="ENSSFAT00005002907.1">
    <property type="protein sequence ID" value="ENSSFAP00005002687.1"/>
    <property type="gene ID" value="ENSSFAG00005001892.1"/>
</dbReference>